<dbReference type="InterPro" id="IPR040697">
    <property type="entry name" value="PulA_N1"/>
</dbReference>
<reference evidence="3 4" key="1">
    <citation type="submission" date="2014-08" db="EMBL/GenBank/DDBJ databases">
        <title>Clostridium innocuum, an unnegligible vancomycin-resistant pathogen causing extra-intestinal infections.</title>
        <authorList>
            <person name="Feng Y."/>
            <person name="Chiu C.-H."/>
        </authorList>
    </citation>
    <scope>NUCLEOTIDE SEQUENCE [LARGE SCALE GENOMIC DNA]</scope>
    <source>
        <strain evidence="3 4">AN88</strain>
    </source>
</reference>
<dbReference type="GO" id="GO:0004553">
    <property type="term" value="F:hydrolase activity, hydrolyzing O-glycosyl compounds"/>
    <property type="evidence" value="ECO:0007669"/>
    <property type="project" value="InterPro"/>
</dbReference>
<dbReference type="InterPro" id="IPR014756">
    <property type="entry name" value="Ig_E-set"/>
</dbReference>
<dbReference type="Pfam" id="PF00128">
    <property type="entry name" value="Alpha-amylase"/>
    <property type="match status" value="1"/>
</dbReference>
<dbReference type="RefSeq" id="WP_044903702.1">
    <property type="nucleotide sequence ID" value="NZ_JQIF01000009.1"/>
</dbReference>
<dbReference type="NCBIfam" id="TIGR02104">
    <property type="entry name" value="pulA_typeI"/>
    <property type="match status" value="1"/>
</dbReference>
<dbReference type="SMART" id="SM00642">
    <property type="entry name" value="Aamy"/>
    <property type="match status" value="1"/>
</dbReference>
<organism evidence="3 4">
    <name type="scientific">Clostridium innocuum</name>
    <dbReference type="NCBI Taxonomy" id="1522"/>
    <lineage>
        <taxon>Bacteria</taxon>
        <taxon>Bacillati</taxon>
        <taxon>Bacillota</taxon>
        <taxon>Clostridia</taxon>
        <taxon>Eubacteriales</taxon>
        <taxon>Clostridiaceae</taxon>
        <taxon>Clostridium</taxon>
    </lineage>
</organism>
<dbReference type="CDD" id="cd02860">
    <property type="entry name" value="E_set_Pullulanase"/>
    <property type="match status" value="1"/>
</dbReference>
<evidence type="ECO:0000313" key="4">
    <source>
        <dbReference type="Proteomes" id="UP000030008"/>
    </source>
</evidence>
<dbReference type="SUPFAM" id="SSF81296">
    <property type="entry name" value="E set domains"/>
    <property type="match status" value="1"/>
</dbReference>
<dbReference type="EMBL" id="JQIF01000009">
    <property type="protein sequence ID" value="KGJ54734.1"/>
    <property type="molecule type" value="Genomic_DNA"/>
</dbReference>
<comment type="similarity">
    <text evidence="1">Belongs to the glycosyl hydrolase 13 family.</text>
</comment>
<dbReference type="Gene3D" id="2.60.40.2320">
    <property type="match status" value="1"/>
</dbReference>
<dbReference type="Pfam" id="PF17999">
    <property type="entry name" value="PulA_N1"/>
    <property type="match status" value="1"/>
</dbReference>
<dbReference type="InterPro" id="IPR004193">
    <property type="entry name" value="Glyco_hydro_13_N"/>
</dbReference>
<dbReference type="InterPro" id="IPR006047">
    <property type="entry name" value="GH13_cat_dom"/>
</dbReference>
<evidence type="ECO:0000256" key="1">
    <source>
        <dbReference type="ARBA" id="ARBA00008061"/>
    </source>
</evidence>
<evidence type="ECO:0000313" key="3">
    <source>
        <dbReference type="EMBL" id="KGJ54734.1"/>
    </source>
</evidence>
<dbReference type="CDD" id="cd11341">
    <property type="entry name" value="AmyAc_Pullulanase_LD-like"/>
    <property type="match status" value="1"/>
</dbReference>
<sequence>MRQEKYYEAYLDDYDKVIVFMSRNSYEGVSNKFYLKDDQGHLFDLHIQSIETTQNNYNKYTLALYDPIEIGVEYQVMHQHARGVVLEYSGIVKTERFDEQFFYDGNDLGYTYDRDQTAFALWAPTASRVKLEVCKNNRLYTYEMKRTDKGVYRYTILENLENATYVYLVRVNGVWRESIDPYGTASIENSRRSAVVDLDKIRVRDVPLPKMTSACDAIIYETSVRDFTMQKGIGVTMPGKFRGFVEENEITKQQCSGFSYLKTLGITHIQLMPVTDFGSVDENYPLMHYNWGYDPVQYRVLEGSFSTEPANPYGRMFELTKLIEECHKQGIRVNLDVVFNHVYDKETHAFENTVPNYYFQMNENGDFSNGTYCGNDVDSRRNMCHKYIVDACTYLVRTYHIDGFRFDLMGILDVATINAVYEACKALNPDFMVYGEGWDMPSFLDSGKRASISNNAQMPYVAHFSDRFRDVVKGRTNTNEVSVKGYCTGAVYLLDIMKNCLSGSCTNIGMDPMFTHPRNAVNYVECHDNMTSWDKLKECCKEDSKEVRIARAKMLMAAVLLAQGIPFIHSGQEFARSKHGLPNTYEESDEINKLDYLRRNQYQDMVKITKDLIRIRKEHPILRYSMKEDVEQHVSFSDIAQKVLLYKIRDEHDDMVIIFNPTGEYFSYEFEAAYPLLYYNGASEDILIKKVNIEPYSTIVFSRNDFLKPGIR</sequence>
<dbReference type="Gene3D" id="3.20.20.80">
    <property type="entry name" value="Glycosidases"/>
    <property type="match status" value="1"/>
</dbReference>
<dbReference type="AlphaFoldDB" id="A0A099I9N1"/>
<dbReference type="SUPFAM" id="SSF51445">
    <property type="entry name" value="(Trans)glycosidases"/>
    <property type="match status" value="1"/>
</dbReference>
<dbReference type="InterPro" id="IPR011840">
    <property type="entry name" value="PulA_typeI"/>
</dbReference>
<dbReference type="Proteomes" id="UP000030008">
    <property type="component" value="Unassembled WGS sequence"/>
</dbReference>
<dbReference type="Gene3D" id="2.60.40.10">
    <property type="entry name" value="Immunoglobulins"/>
    <property type="match status" value="1"/>
</dbReference>
<dbReference type="PANTHER" id="PTHR43002">
    <property type="entry name" value="GLYCOGEN DEBRANCHING ENZYME"/>
    <property type="match status" value="1"/>
</dbReference>
<evidence type="ECO:0000259" key="2">
    <source>
        <dbReference type="SMART" id="SM00642"/>
    </source>
</evidence>
<dbReference type="InterPro" id="IPR017853">
    <property type="entry name" value="GH"/>
</dbReference>
<name>A0A099I9N1_CLOIN</name>
<comment type="caution">
    <text evidence="3">The sequence shown here is derived from an EMBL/GenBank/DDBJ whole genome shotgun (WGS) entry which is preliminary data.</text>
</comment>
<feature type="domain" description="Glycosyl hydrolase family 13 catalytic" evidence="2">
    <location>
        <begin position="241"/>
        <end position="598"/>
    </location>
</feature>
<protein>
    <submittedName>
        <fullName evidence="3">Pullulanase</fullName>
    </submittedName>
</protein>
<gene>
    <name evidence="3" type="ORF">CIAN88_01965</name>
</gene>
<dbReference type="GO" id="GO:0005975">
    <property type="term" value="P:carbohydrate metabolic process"/>
    <property type="evidence" value="ECO:0007669"/>
    <property type="project" value="InterPro"/>
</dbReference>
<accession>A0A099I9N1</accession>
<proteinExistence type="inferred from homology"/>
<dbReference type="InterPro" id="IPR013783">
    <property type="entry name" value="Ig-like_fold"/>
</dbReference>
<dbReference type="Pfam" id="PF02922">
    <property type="entry name" value="CBM_48"/>
    <property type="match status" value="1"/>
</dbReference>